<dbReference type="EMBL" id="UGSC01000001">
    <property type="protein sequence ID" value="SUA70303.1"/>
    <property type="molecule type" value="Genomic_DNA"/>
</dbReference>
<protein>
    <submittedName>
        <fullName evidence="1">Uncharacterized protein</fullName>
    </submittedName>
</protein>
<reference evidence="1 2" key="1">
    <citation type="submission" date="2018-06" db="EMBL/GenBank/DDBJ databases">
        <authorList>
            <consortium name="Pathogen Informatics"/>
            <person name="Doyle S."/>
        </authorList>
    </citation>
    <scope>NUCLEOTIDE SEQUENCE [LARGE SCALE GENOMIC DNA]</scope>
    <source>
        <strain evidence="1 2">NCTC10343</strain>
    </source>
</reference>
<gene>
    <name evidence="1" type="ORF">NCTC10343_03174</name>
</gene>
<name>A0A378Y0Q4_PAEPO</name>
<accession>A0A378Y0Q4</accession>
<proteinExistence type="predicted"/>
<evidence type="ECO:0000313" key="1">
    <source>
        <dbReference type="EMBL" id="SUA70303.1"/>
    </source>
</evidence>
<dbReference type="GeneID" id="93346527"/>
<dbReference type="Proteomes" id="UP000254400">
    <property type="component" value="Unassembled WGS sequence"/>
</dbReference>
<dbReference type="RefSeq" id="WP_019687696.1">
    <property type="nucleotide sequence ID" value="NZ_CP036496.1"/>
</dbReference>
<evidence type="ECO:0000313" key="2">
    <source>
        <dbReference type="Proteomes" id="UP000254400"/>
    </source>
</evidence>
<organism evidence="1 2">
    <name type="scientific">Paenibacillus polymyxa</name>
    <name type="common">Bacillus polymyxa</name>
    <dbReference type="NCBI Taxonomy" id="1406"/>
    <lineage>
        <taxon>Bacteria</taxon>
        <taxon>Bacillati</taxon>
        <taxon>Bacillota</taxon>
        <taxon>Bacilli</taxon>
        <taxon>Bacillales</taxon>
        <taxon>Paenibacillaceae</taxon>
        <taxon>Paenibacillus</taxon>
    </lineage>
</organism>
<dbReference type="AlphaFoldDB" id="A0A378Y0Q4"/>
<sequence length="59" mass="7052">MFRLECYLFGNKVKDKMLNDSLLKATRVAKKLVQTGQFTAVAIYNHENRWLKEYVRDTR</sequence>